<evidence type="ECO:0000313" key="2">
    <source>
        <dbReference type="EMBL" id="KAJ3576937.1"/>
    </source>
</evidence>
<accession>A0AAD5W774</accession>
<name>A0AAD5W774_9AGAR</name>
<reference evidence="2" key="1">
    <citation type="submission" date="2022-07" db="EMBL/GenBank/DDBJ databases">
        <title>Genome Sequence of Leucocoprinus birnbaumii.</title>
        <authorList>
            <person name="Buettner E."/>
        </authorList>
    </citation>
    <scope>NUCLEOTIDE SEQUENCE</scope>
    <source>
        <strain evidence="2">VT141</strain>
    </source>
</reference>
<feature type="compositionally biased region" description="Polar residues" evidence="1">
    <location>
        <begin position="352"/>
        <end position="368"/>
    </location>
</feature>
<organism evidence="2 3">
    <name type="scientific">Leucocoprinus birnbaumii</name>
    <dbReference type="NCBI Taxonomy" id="56174"/>
    <lineage>
        <taxon>Eukaryota</taxon>
        <taxon>Fungi</taxon>
        <taxon>Dikarya</taxon>
        <taxon>Basidiomycota</taxon>
        <taxon>Agaricomycotina</taxon>
        <taxon>Agaricomycetes</taxon>
        <taxon>Agaricomycetidae</taxon>
        <taxon>Agaricales</taxon>
        <taxon>Agaricineae</taxon>
        <taxon>Agaricaceae</taxon>
        <taxon>Leucocoprinus</taxon>
    </lineage>
</organism>
<feature type="region of interest" description="Disordered" evidence="1">
    <location>
        <begin position="317"/>
        <end position="381"/>
    </location>
</feature>
<proteinExistence type="predicted"/>
<gene>
    <name evidence="2" type="ORF">NP233_g71</name>
</gene>
<feature type="region of interest" description="Disordered" evidence="1">
    <location>
        <begin position="1"/>
        <end position="35"/>
    </location>
</feature>
<dbReference type="AlphaFoldDB" id="A0AAD5W774"/>
<feature type="region of interest" description="Disordered" evidence="1">
    <location>
        <begin position="241"/>
        <end position="297"/>
    </location>
</feature>
<feature type="compositionally biased region" description="Polar residues" evidence="1">
    <location>
        <begin position="1"/>
        <end position="29"/>
    </location>
</feature>
<evidence type="ECO:0000256" key="1">
    <source>
        <dbReference type="SAM" id="MobiDB-lite"/>
    </source>
</evidence>
<dbReference type="Proteomes" id="UP001213000">
    <property type="component" value="Unassembled WGS sequence"/>
</dbReference>
<feature type="compositionally biased region" description="Polar residues" evidence="1">
    <location>
        <begin position="267"/>
        <end position="295"/>
    </location>
</feature>
<comment type="caution">
    <text evidence="2">The sequence shown here is derived from an EMBL/GenBank/DDBJ whole genome shotgun (WGS) entry which is preliminary data.</text>
</comment>
<protein>
    <submittedName>
        <fullName evidence="2">Uncharacterized protein</fullName>
    </submittedName>
</protein>
<keyword evidence="3" id="KW-1185">Reference proteome</keyword>
<evidence type="ECO:0000313" key="3">
    <source>
        <dbReference type="Proteomes" id="UP001213000"/>
    </source>
</evidence>
<sequence>MHPSHATSPALSEVSNNGPQTPEHSQSTPPDMDKMLSIRHSYSSSASFLYPLNQKGLGKVNNPLPSILSPSLGEMGRVGSIGSVGSSGGWADNIPEPMQKETLFEELAAAASPMPHGVDHGYAMSAETVQSGVTENVVAPKTELSSQRVRTTDFMFCISKVEEYQSSDADEAGAKLVGLTEFPNKNSGYGGGPEWVNPRDLRVGAALVLRDYLKEGPVIPPADGDMDIDLPKSTLITPGNKGKRVWQWTPPASTTNVPGPSRHQGAINRTSGSKTKVPSNQSSETMVPTTSSSGETLVPTKRLAAAVVSCAPLPLPVPKPKVSLSANQSAKPEARPQTPKVPGTSAALMQPQGMSYTSAAKLSPNATKTEPGPSPRGSGVDTGKLVEMARLFSDLEPERLEAMCRVGFGDRSNAAHVPSPNVMSTLSAGPTLIPSASSAHEVLQIPPTVDDDPFVTQTLALIYLAALFLHCYRNGNYVNTVPANLESSY</sequence>
<dbReference type="EMBL" id="JANIEX010000002">
    <property type="protein sequence ID" value="KAJ3576937.1"/>
    <property type="molecule type" value="Genomic_DNA"/>
</dbReference>